<dbReference type="EMBL" id="KR063281">
    <property type="protein sequence ID" value="AKJ72558.1"/>
    <property type="molecule type" value="Genomic_DNA"/>
</dbReference>
<reference evidence="2 3" key="1">
    <citation type="journal article" date="2015" name="PLoS ONE">
        <title>Lysis to Kill: Evaluation of the Lytic Abilities, and Genomics of Nine Bacteriophages Infective for Gordonia spp. and Their Potential Use in Activated Sludge Foam Biocontrol.</title>
        <authorList>
            <person name="Dyson Z.A."/>
            <person name="Tucci J."/>
            <person name="Seviour R.J."/>
            <person name="Petrovski S."/>
        </authorList>
    </citation>
    <scope>NUCLEOTIDE SEQUENCE [LARGE SCALE GENOMIC DNA]</scope>
</reference>
<accession>A0A0K0N729</accession>
<protein>
    <submittedName>
        <fullName evidence="2">Uncharacterized protein</fullName>
    </submittedName>
</protein>
<keyword evidence="3" id="KW-1185">Reference proteome</keyword>
<evidence type="ECO:0000256" key="1">
    <source>
        <dbReference type="SAM" id="MobiDB-lite"/>
    </source>
</evidence>
<name>A0A0K0N729_9CAUD</name>
<feature type="region of interest" description="Disordered" evidence="1">
    <location>
        <begin position="1"/>
        <end position="71"/>
    </location>
</feature>
<feature type="compositionally biased region" description="Acidic residues" evidence="1">
    <location>
        <begin position="57"/>
        <end position="70"/>
    </location>
</feature>
<organism evidence="2 3">
    <name type="scientific">Gordonia phage GMA2</name>
    <dbReference type="NCBI Taxonomy" id="1647283"/>
    <lineage>
        <taxon>Viruses</taxon>
        <taxon>Duplodnaviria</taxon>
        <taxon>Heunggongvirae</taxon>
        <taxon>Uroviricota</taxon>
        <taxon>Caudoviricetes</taxon>
        <taxon>Gimaduovirus</taxon>
        <taxon>Gimaduovirus GMA2</taxon>
    </lineage>
</organism>
<feature type="compositionally biased region" description="Basic and acidic residues" evidence="1">
    <location>
        <begin position="108"/>
        <end position="125"/>
    </location>
</feature>
<proteinExistence type="predicted"/>
<gene>
    <name evidence="2" type="ORF">GMA2_20</name>
</gene>
<evidence type="ECO:0000313" key="3">
    <source>
        <dbReference type="Proteomes" id="UP000221359"/>
    </source>
</evidence>
<dbReference type="Proteomes" id="UP000221359">
    <property type="component" value="Segment"/>
</dbReference>
<evidence type="ECO:0000313" key="2">
    <source>
        <dbReference type="EMBL" id="AKJ72558.1"/>
    </source>
</evidence>
<sequence>MSTIDDLGVDAETPTAAQLPGAPFPEDGPIPTANVELEAPKGDPDAFGSSDTAAPDGVEDAEIEPSDYSDEIPVTYAEAAKALGSNDAGNEFDNLSVAPGVEFANKTSAEELSTKSEDKKPEPKKAARPPRRVAKGDDDLDD</sequence>
<feature type="region of interest" description="Disordered" evidence="1">
    <location>
        <begin position="106"/>
        <end position="142"/>
    </location>
</feature>